<dbReference type="GO" id="GO:0000127">
    <property type="term" value="C:transcription factor TFIIIC complex"/>
    <property type="evidence" value="ECO:0007669"/>
    <property type="project" value="TreeGrafter"/>
</dbReference>
<dbReference type="PANTHER" id="PTHR15052">
    <property type="entry name" value="RNA POLYMERASE III TRANSCRIPTION INITIATION FACTOR COMPLEX SUBUNIT"/>
    <property type="match status" value="1"/>
</dbReference>
<dbReference type="AlphaFoldDB" id="A0A914YTH8"/>
<feature type="compositionally biased region" description="Acidic residues" evidence="4">
    <location>
        <begin position="99"/>
        <end position="132"/>
    </location>
</feature>
<dbReference type="WBParaSite" id="PSU_v2.g2973.t1">
    <property type="protein sequence ID" value="PSU_v2.g2973.t1"/>
    <property type="gene ID" value="PSU_v2.g2973"/>
</dbReference>
<name>A0A914YTH8_9BILA</name>
<comment type="subcellular location">
    <subcellularLocation>
        <location evidence="1">Nucleus</location>
    </subcellularLocation>
</comment>
<evidence type="ECO:0000256" key="1">
    <source>
        <dbReference type="ARBA" id="ARBA00004123"/>
    </source>
</evidence>
<protein>
    <submittedName>
        <fullName evidence="6">Uncharacterized protein</fullName>
    </submittedName>
</protein>
<dbReference type="GO" id="GO:0006383">
    <property type="term" value="P:transcription by RNA polymerase III"/>
    <property type="evidence" value="ECO:0007669"/>
    <property type="project" value="TreeGrafter"/>
</dbReference>
<proteinExistence type="predicted"/>
<dbReference type="InterPro" id="IPR036322">
    <property type="entry name" value="WD40_repeat_dom_sf"/>
</dbReference>
<feature type="region of interest" description="Disordered" evidence="4">
    <location>
        <begin position="533"/>
        <end position="563"/>
    </location>
</feature>
<accession>A0A914YTH8</accession>
<dbReference type="SUPFAM" id="SSF50978">
    <property type="entry name" value="WD40 repeat-like"/>
    <property type="match status" value="1"/>
</dbReference>
<keyword evidence="2" id="KW-0804">Transcription</keyword>
<feature type="compositionally biased region" description="Basic and acidic residues" evidence="4">
    <location>
        <begin position="133"/>
        <end position="144"/>
    </location>
</feature>
<dbReference type="GO" id="GO:0005634">
    <property type="term" value="C:nucleus"/>
    <property type="evidence" value="ECO:0007669"/>
    <property type="project" value="UniProtKB-SubCell"/>
</dbReference>
<dbReference type="Proteomes" id="UP000887577">
    <property type="component" value="Unplaced"/>
</dbReference>
<keyword evidence="3" id="KW-0539">Nucleus</keyword>
<organism evidence="5 6">
    <name type="scientific">Panagrolaimus superbus</name>
    <dbReference type="NCBI Taxonomy" id="310955"/>
    <lineage>
        <taxon>Eukaryota</taxon>
        <taxon>Metazoa</taxon>
        <taxon>Ecdysozoa</taxon>
        <taxon>Nematoda</taxon>
        <taxon>Chromadorea</taxon>
        <taxon>Rhabditida</taxon>
        <taxon>Tylenchina</taxon>
        <taxon>Panagrolaimomorpha</taxon>
        <taxon>Panagrolaimoidea</taxon>
        <taxon>Panagrolaimidae</taxon>
        <taxon>Panagrolaimus</taxon>
    </lineage>
</organism>
<reference evidence="6" key="1">
    <citation type="submission" date="2022-11" db="UniProtKB">
        <authorList>
            <consortium name="WormBaseParasite"/>
        </authorList>
    </citation>
    <scope>IDENTIFICATION</scope>
</reference>
<evidence type="ECO:0000313" key="5">
    <source>
        <dbReference type="Proteomes" id="UP000887577"/>
    </source>
</evidence>
<sequence>MPRTRRSLAAAAKPLPVATSSKPVTRRSVAAAVVSPPPVVLELFPRARRACTIAAKVSPLVKKVTPRGRRAATASKPLPVVKASTRRSTAKLLPKIEVIDNEEEEKEEDEDDDEEEDDDYEAEAEEINEEDERMPSDVEFEEKPKAKRTRISIPQETPDKRKKISVAKGEIPGSHSRLKIIGDNKRFKFRTSACTNSKVTPFNVQEYLTSTRNSRDSFFATMSENGCIEELLNSEEVTFNSTVPDSENLTKWLDRSSIKFTFRTGYSPKKKHELTIKDLPPPTSKPDTSIPIFGSVSFEYDLGRPKHDMNSLLVDAMIKSPNLISNTKVYETLDEISKAPESRNQKIQAFFCGGPILSVKPAPLCTSDGYQVVAVTAVGDEITWNHQPGMPSYIQFWKFSGLLTMENPAIWFLLRIENVGTISDMCWCPFFHEKVLLENSDNSKILGYLAVTTDVGKILIFKINKNIDLPSDNPPIVISIPLFVLEHPIVPVGKPQKVDFEDLFQSVIEDNNNTLPSTSEFEASEITESIESIATPKKTATRKSAPKKIVENPTESEFGDEEDIEMENTEKLHEMEGKENEENETKPESTEVDSAPFICVDWSPFSKCKDIVAVSAAGWIFFYDLTKGTEANDALNDLSWDSQPSSAKWISCDTIAVGFTSKLIIFYNVNTKERLFEDNTARSVGTMVATQPVLFPGAFSYDSVRVIPENNLVQYQAGVYQTVNRETQTGLVVPLPNKHIGQVFNLHVCETTGIIGTVGCDGRLLESLNGRVTCRDVENDFACFAYRPTLQLIRHKIDKQHQTINTDFELSLASTEMKEDPEAADTVCCEPIIAHDKVVSSNWLEIRVGDATLIDQEQGSKGWSSVYVEKTTFDRRMESLTRLEFSKLTPGLAITGGEAGIVFIVPTSL</sequence>
<feature type="region of interest" description="Disordered" evidence="4">
    <location>
        <begin position="1"/>
        <end position="27"/>
    </location>
</feature>
<evidence type="ECO:0000256" key="2">
    <source>
        <dbReference type="ARBA" id="ARBA00023163"/>
    </source>
</evidence>
<evidence type="ECO:0000256" key="4">
    <source>
        <dbReference type="SAM" id="MobiDB-lite"/>
    </source>
</evidence>
<feature type="region of interest" description="Disordered" evidence="4">
    <location>
        <begin position="63"/>
        <end position="169"/>
    </location>
</feature>
<dbReference type="InterPro" id="IPR052416">
    <property type="entry name" value="GTF3C_component"/>
</dbReference>
<dbReference type="PANTHER" id="PTHR15052:SF2">
    <property type="entry name" value="GENERAL TRANSCRIPTION FACTOR 3C POLYPEPTIDE 2"/>
    <property type="match status" value="1"/>
</dbReference>
<evidence type="ECO:0000256" key="3">
    <source>
        <dbReference type="ARBA" id="ARBA00023242"/>
    </source>
</evidence>
<keyword evidence="5" id="KW-1185">Reference proteome</keyword>
<evidence type="ECO:0000313" key="6">
    <source>
        <dbReference type="WBParaSite" id="PSU_v2.g2973.t1"/>
    </source>
</evidence>